<gene>
    <name evidence="1" type="ORF">L2E82_48881</name>
</gene>
<keyword evidence="2" id="KW-1185">Reference proteome</keyword>
<evidence type="ECO:0000313" key="2">
    <source>
        <dbReference type="Proteomes" id="UP001055811"/>
    </source>
</evidence>
<evidence type="ECO:0000313" key="1">
    <source>
        <dbReference type="EMBL" id="KAI3690678.1"/>
    </source>
</evidence>
<reference evidence="2" key="1">
    <citation type="journal article" date="2022" name="Mol. Ecol. Resour.">
        <title>The genomes of chicory, endive, great burdock and yacon provide insights into Asteraceae palaeo-polyploidization history and plant inulin production.</title>
        <authorList>
            <person name="Fan W."/>
            <person name="Wang S."/>
            <person name="Wang H."/>
            <person name="Wang A."/>
            <person name="Jiang F."/>
            <person name="Liu H."/>
            <person name="Zhao H."/>
            <person name="Xu D."/>
            <person name="Zhang Y."/>
        </authorList>
    </citation>
    <scope>NUCLEOTIDE SEQUENCE [LARGE SCALE GENOMIC DNA]</scope>
    <source>
        <strain evidence="2">cv. Punajuju</strain>
    </source>
</reference>
<accession>A0ACB8YZZ1</accession>
<protein>
    <submittedName>
        <fullName evidence="1">Uncharacterized protein</fullName>
    </submittedName>
</protein>
<sequence>MPIMKSSCVLLFFNSRKPIPYVDWFVPISMEVIDGSLSRYKLKFSPDKVDKMIIQGIELLDDLDKECNTNAMRVREWYSWYFPELAKIVSDNIFYAKAVKLMGYHTNAAKLHFSEILSEEIETELKEAAVVSMGTEVSDLDLTNIKDLCDQVLYLSEYRAQLYDYLKSRMGELAICFRTILRVIMWRRTRYLGG</sequence>
<proteinExistence type="predicted"/>
<organism evidence="1 2">
    <name type="scientific">Cichorium intybus</name>
    <name type="common">Chicory</name>
    <dbReference type="NCBI Taxonomy" id="13427"/>
    <lineage>
        <taxon>Eukaryota</taxon>
        <taxon>Viridiplantae</taxon>
        <taxon>Streptophyta</taxon>
        <taxon>Embryophyta</taxon>
        <taxon>Tracheophyta</taxon>
        <taxon>Spermatophyta</taxon>
        <taxon>Magnoliopsida</taxon>
        <taxon>eudicotyledons</taxon>
        <taxon>Gunneridae</taxon>
        <taxon>Pentapetalae</taxon>
        <taxon>asterids</taxon>
        <taxon>campanulids</taxon>
        <taxon>Asterales</taxon>
        <taxon>Asteraceae</taxon>
        <taxon>Cichorioideae</taxon>
        <taxon>Cichorieae</taxon>
        <taxon>Cichoriinae</taxon>
        <taxon>Cichorium</taxon>
    </lineage>
</organism>
<name>A0ACB8YZZ1_CICIN</name>
<reference evidence="1 2" key="2">
    <citation type="journal article" date="2022" name="Mol. Ecol. Resour.">
        <title>The genomes of chicory, endive, great burdock and yacon provide insights into Asteraceae paleo-polyploidization history and plant inulin production.</title>
        <authorList>
            <person name="Fan W."/>
            <person name="Wang S."/>
            <person name="Wang H."/>
            <person name="Wang A."/>
            <person name="Jiang F."/>
            <person name="Liu H."/>
            <person name="Zhao H."/>
            <person name="Xu D."/>
            <person name="Zhang Y."/>
        </authorList>
    </citation>
    <scope>NUCLEOTIDE SEQUENCE [LARGE SCALE GENOMIC DNA]</scope>
    <source>
        <strain evidence="2">cv. Punajuju</strain>
        <tissue evidence="1">Leaves</tissue>
    </source>
</reference>
<dbReference type="Proteomes" id="UP001055811">
    <property type="component" value="Linkage Group LG09"/>
</dbReference>
<comment type="caution">
    <text evidence="1">The sequence shown here is derived from an EMBL/GenBank/DDBJ whole genome shotgun (WGS) entry which is preliminary data.</text>
</comment>
<dbReference type="EMBL" id="CM042017">
    <property type="protein sequence ID" value="KAI3690678.1"/>
    <property type="molecule type" value="Genomic_DNA"/>
</dbReference>